<feature type="coiled-coil region" evidence="1">
    <location>
        <begin position="88"/>
        <end position="143"/>
    </location>
</feature>
<evidence type="ECO:0000313" key="4">
    <source>
        <dbReference type="Proteomes" id="UP000410492"/>
    </source>
</evidence>
<dbReference type="OrthoDB" id="7146255at2759"/>
<proteinExistence type="predicted"/>
<gene>
    <name evidence="3" type="ORF">CALMAC_LOCUS14855</name>
</gene>
<feature type="transmembrane region" description="Helical" evidence="2">
    <location>
        <begin position="18"/>
        <end position="41"/>
    </location>
</feature>
<organism evidence="3 4">
    <name type="scientific">Callosobruchus maculatus</name>
    <name type="common">Southern cowpea weevil</name>
    <name type="synonym">Pulse bruchid</name>
    <dbReference type="NCBI Taxonomy" id="64391"/>
    <lineage>
        <taxon>Eukaryota</taxon>
        <taxon>Metazoa</taxon>
        <taxon>Ecdysozoa</taxon>
        <taxon>Arthropoda</taxon>
        <taxon>Hexapoda</taxon>
        <taxon>Insecta</taxon>
        <taxon>Pterygota</taxon>
        <taxon>Neoptera</taxon>
        <taxon>Endopterygota</taxon>
        <taxon>Coleoptera</taxon>
        <taxon>Polyphaga</taxon>
        <taxon>Cucujiformia</taxon>
        <taxon>Chrysomeloidea</taxon>
        <taxon>Chrysomelidae</taxon>
        <taxon>Bruchinae</taxon>
        <taxon>Bruchini</taxon>
        <taxon>Callosobruchus</taxon>
    </lineage>
</organism>
<reference evidence="3 4" key="1">
    <citation type="submission" date="2019-01" db="EMBL/GenBank/DDBJ databases">
        <authorList>
            <person name="Sayadi A."/>
        </authorList>
    </citation>
    <scope>NUCLEOTIDE SEQUENCE [LARGE SCALE GENOMIC DNA]</scope>
</reference>
<keyword evidence="2" id="KW-0472">Membrane</keyword>
<evidence type="ECO:0000256" key="1">
    <source>
        <dbReference type="SAM" id="Coils"/>
    </source>
</evidence>
<dbReference type="Proteomes" id="UP000410492">
    <property type="component" value="Unassembled WGS sequence"/>
</dbReference>
<keyword evidence="1" id="KW-0175">Coiled coil</keyword>
<evidence type="ECO:0000256" key="2">
    <source>
        <dbReference type="SAM" id="Phobius"/>
    </source>
</evidence>
<keyword evidence="2" id="KW-0812">Transmembrane</keyword>
<accession>A0A653D885</accession>
<evidence type="ECO:0000313" key="3">
    <source>
        <dbReference type="EMBL" id="VEN55771.1"/>
    </source>
</evidence>
<dbReference type="AlphaFoldDB" id="A0A653D885"/>
<dbReference type="EMBL" id="CAACVG010010410">
    <property type="protein sequence ID" value="VEN55771.1"/>
    <property type="molecule type" value="Genomic_DNA"/>
</dbReference>
<keyword evidence="4" id="KW-1185">Reference proteome</keyword>
<name>A0A653D885_CALMS</name>
<keyword evidence="2" id="KW-1133">Transmembrane helix</keyword>
<protein>
    <submittedName>
        <fullName evidence="3">Uncharacterized protein</fullName>
    </submittedName>
</protein>
<sequence length="176" mass="20321">MAVTVAINLEVSQSPSQIMYKTIATLAVAIFAFIQISNAAVPGAIDLRSMFPLGGPSYEIRSGNCTNATMSTLVYTEHVHKSRMPFTTREAEDRMDDAEKLNELKKKLKRYREQAYENKLVKKRTLKEKRKAEQKHKNKTKEDFEQVLKGDYRKKKQQLITMLLHVKSKKRYVVPK</sequence>